<dbReference type="Proteomes" id="UP000886887">
    <property type="component" value="Unassembled WGS sequence"/>
</dbReference>
<name>A0A9D1CR42_9FIRM</name>
<proteinExistence type="predicted"/>
<feature type="domain" description="Fungal lipase-type" evidence="1">
    <location>
        <begin position="54"/>
        <end position="185"/>
    </location>
</feature>
<gene>
    <name evidence="2" type="ORF">IAB73_08655</name>
</gene>
<protein>
    <submittedName>
        <fullName evidence="2">Lipase family protein</fullName>
    </submittedName>
</protein>
<dbReference type="CDD" id="cd00519">
    <property type="entry name" value="Lipase_3"/>
    <property type="match status" value="1"/>
</dbReference>
<reference evidence="2" key="1">
    <citation type="submission" date="2020-10" db="EMBL/GenBank/DDBJ databases">
        <authorList>
            <person name="Gilroy R."/>
        </authorList>
    </citation>
    <scope>NUCLEOTIDE SEQUENCE</scope>
    <source>
        <strain evidence="2">ChiSxjej2B14-6234</strain>
    </source>
</reference>
<dbReference type="PANTHER" id="PTHR45856:SF11">
    <property type="entry name" value="FUNGAL LIPASE-LIKE DOMAIN-CONTAINING PROTEIN"/>
    <property type="match status" value="1"/>
</dbReference>
<dbReference type="SUPFAM" id="SSF53474">
    <property type="entry name" value="alpha/beta-Hydrolases"/>
    <property type="match status" value="1"/>
</dbReference>
<dbReference type="InterPro" id="IPR029058">
    <property type="entry name" value="AB_hydrolase_fold"/>
</dbReference>
<dbReference type="GO" id="GO:0006629">
    <property type="term" value="P:lipid metabolic process"/>
    <property type="evidence" value="ECO:0007669"/>
    <property type="project" value="InterPro"/>
</dbReference>
<evidence type="ECO:0000259" key="1">
    <source>
        <dbReference type="Pfam" id="PF01764"/>
    </source>
</evidence>
<dbReference type="EMBL" id="DVFJ01000030">
    <property type="protein sequence ID" value="HIQ72260.1"/>
    <property type="molecule type" value="Genomic_DNA"/>
</dbReference>
<dbReference type="PANTHER" id="PTHR45856">
    <property type="entry name" value="ALPHA/BETA-HYDROLASES SUPERFAMILY PROTEIN"/>
    <property type="match status" value="1"/>
</dbReference>
<comment type="caution">
    <text evidence="2">The sequence shown here is derived from an EMBL/GenBank/DDBJ whole genome shotgun (WGS) entry which is preliminary data.</text>
</comment>
<dbReference type="AlphaFoldDB" id="A0A9D1CR42"/>
<dbReference type="InterPro" id="IPR051218">
    <property type="entry name" value="Sec_MonoDiacylglyc_Lipase"/>
</dbReference>
<accession>A0A9D1CR42</accession>
<dbReference type="Pfam" id="PF01764">
    <property type="entry name" value="Lipase_3"/>
    <property type="match status" value="1"/>
</dbReference>
<sequence length="227" mass="25571">MPVNREDLLGLMELSADAYLAVQPRCRGEEMTFIDDARSGVQCAVRRRGDTLTIAFRGTDSKADWRSNFRFCRKAVPYGNAASPVRVHAGFLAAYKCEAVRGRLHRMMTDAVRRVRVTGHSRGAALAVLCALDLQYNFPDRCYEAVLFGCPRVGNAAFARSYDRRVFMTMRVEQGADIVCRVPPAVLGYRHVGMRCRVGPRRLLPVSFLDHLPGRYYMAMFRELPGS</sequence>
<reference evidence="2" key="2">
    <citation type="journal article" date="2021" name="PeerJ">
        <title>Extensive microbial diversity within the chicken gut microbiome revealed by metagenomics and culture.</title>
        <authorList>
            <person name="Gilroy R."/>
            <person name="Ravi A."/>
            <person name="Getino M."/>
            <person name="Pursley I."/>
            <person name="Horton D.L."/>
            <person name="Alikhan N.F."/>
            <person name="Baker D."/>
            <person name="Gharbi K."/>
            <person name="Hall N."/>
            <person name="Watson M."/>
            <person name="Adriaenssens E.M."/>
            <person name="Foster-Nyarko E."/>
            <person name="Jarju S."/>
            <person name="Secka A."/>
            <person name="Antonio M."/>
            <person name="Oren A."/>
            <person name="Chaudhuri R.R."/>
            <person name="La Ragione R."/>
            <person name="Hildebrand F."/>
            <person name="Pallen M.J."/>
        </authorList>
    </citation>
    <scope>NUCLEOTIDE SEQUENCE</scope>
    <source>
        <strain evidence="2">ChiSxjej2B14-6234</strain>
    </source>
</reference>
<dbReference type="InterPro" id="IPR002921">
    <property type="entry name" value="Fungal_lipase-type"/>
</dbReference>
<organism evidence="2 3">
    <name type="scientific">Candidatus Onthenecus intestinigallinarum</name>
    <dbReference type="NCBI Taxonomy" id="2840875"/>
    <lineage>
        <taxon>Bacteria</taxon>
        <taxon>Bacillati</taxon>
        <taxon>Bacillota</taxon>
        <taxon>Clostridia</taxon>
        <taxon>Eubacteriales</taxon>
        <taxon>Candidatus Onthenecus</taxon>
    </lineage>
</organism>
<dbReference type="Gene3D" id="3.40.50.1820">
    <property type="entry name" value="alpha/beta hydrolase"/>
    <property type="match status" value="1"/>
</dbReference>
<evidence type="ECO:0000313" key="2">
    <source>
        <dbReference type="EMBL" id="HIQ72260.1"/>
    </source>
</evidence>
<evidence type="ECO:0000313" key="3">
    <source>
        <dbReference type="Proteomes" id="UP000886887"/>
    </source>
</evidence>